<evidence type="ECO:0000313" key="5">
    <source>
        <dbReference type="EMBL" id="ADA63586.1"/>
    </source>
</evidence>
<dbReference type="GO" id="GO:0015935">
    <property type="term" value="C:small ribosomal subunit"/>
    <property type="evidence" value="ECO:0007669"/>
    <property type="project" value="TreeGrafter"/>
</dbReference>
<dbReference type="RefSeq" id="YP_004021787.1">
    <property type="nucleotide sequence ID" value="NC_014699.1"/>
</dbReference>
<dbReference type="HAMAP" id="MF_00537">
    <property type="entry name" value="Ribosomal_uS14_1"/>
    <property type="match status" value="1"/>
</dbReference>
<dbReference type="InterPro" id="IPR018271">
    <property type="entry name" value="Ribosomal_uS14_CS"/>
</dbReference>
<accession>E3T2U8</accession>
<evidence type="ECO:0000256" key="1">
    <source>
        <dbReference type="ARBA" id="ARBA00009083"/>
    </source>
</evidence>
<dbReference type="PANTHER" id="PTHR19836">
    <property type="entry name" value="30S RIBOSOMAL PROTEIN S14"/>
    <property type="match status" value="1"/>
</dbReference>
<comment type="similarity">
    <text evidence="1">Belongs to the universal ribosomal protein uS14 family.</text>
</comment>
<evidence type="ECO:0000313" key="6">
    <source>
        <dbReference type="EMBL" id="AEV58337.1"/>
    </source>
</evidence>
<name>E3T2U8_EQUAR</name>
<dbReference type="SUPFAM" id="SSF57716">
    <property type="entry name" value="Glucocorticoid receptor-like (DNA-binding domain)"/>
    <property type="match status" value="1"/>
</dbReference>
<keyword evidence="5" id="KW-0934">Plastid</keyword>
<reference evidence="6" key="2">
    <citation type="journal article" date="2014" name="PLoS ONE">
        <title>Chloroplast Genome Differences between Asian and American Equisetum arvense (Equisetaceae) and the Origin of the Hypervariable trnY-trnE Intergenic Spacer.</title>
        <authorList>
            <person name="Kim H.T."/>
            <person name="Kim K.J."/>
        </authorList>
    </citation>
    <scope>NUCLEOTIDE SEQUENCE</scope>
</reference>
<dbReference type="PANTHER" id="PTHR19836:SF19">
    <property type="entry name" value="SMALL RIBOSOMAL SUBUNIT PROTEIN US14M"/>
    <property type="match status" value="1"/>
</dbReference>
<dbReference type="EMBL" id="GU191334">
    <property type="protein sequence ID" value="ADA63586.1"/>
    <property type="molecule type" value="Genomic_DNA"/>
</dbReference>
<dbReference type="GO" id="GO:0003735">
    <property type="term" value="F:structural constituent of ribosome"/>
    <property type="evidence" value="ECO:0007669"/>
    <property type="project" value="InterPro"/>
</dbReference>
<keyword evidence="3" id="KW-0687">Ribonucleoprotein</keyword>
<dbReference type="InterPro" id="IPR001209">
    <property type="entry name" value="Ribosomal_uS14"/>
</dbReference>
<protein>
    <recommendedName>
        <fullName evidence="4">Small ribosomal subunit protein uS14c</fullName>
    </recommendedName>
</protein>
<dbReference type="PROSITE" id="PS00527">
    <property type="entry name" value="RIBOSOMAL_S14"/>
    <property type="match status" value="1"/>
</dbReference>
<sequence length="101" mass="11984">MAKKSLLERERKRKNLIEKYKLTRNILREKLNNINLSLDEKMQISAKLQSLPRNSAPTRSHHRCFVTGRPRSIYRDFNLSRHVLREMAHECVLPGITKSSW</sequence>
<dbReference type="AlphaFoldDB" id="E3T2U8"/>
<reference evidence="5" key="1">
    <citation type="journal article" date="2010" name="BMC Evol. Biol.">
        <title>Complete plastome sequences of Equisetum arvense and Isoetes flaccida: implications for phylogeny and plastid genome evolution of early land plant lineages.</title>
        <authorList>
            <person name="Karol K.G."/>
            <person name="Arumuganathan K."/>
            <person name="Boore J.L."/>
            <person name="Duffy A.M."/>
            <person name="Everett K.D."/>
            <person name="Hall J.D."/>
            <person name="Hansen S.K."/>
            <person name="Kuehl J.V."/>
            <person name="Mandoli D.F."/>
            <person name="Mishler B.D."/>
            <person name="Olmstead R.G."/>
            <person name="Renzaglia K.S."/>
            <person name="Wolf P.G."/>
        </authorList>
    </citation>
    <scope>NUCLEOTIDE SEQUENCE [LARGE SCALE GENOMIC DNA]</scope>
</reference>
<evidence type="ECO:0000256" key="2">
    <source>
        <dbReference type="ARBA" id="ARBA00022980"/>
    </source>
</evidence>
<dbReference type="Pfam" id="PF00253">
    <property type="entry name" value="Ribosomal_S14"/>
    <property type="match status" value="1"/>
</dbReference>
<keyword evidence="2 5" id="KW-0689">Ribosomal protein</keyword>
<dbReference type="FunFam" id="1.10.287.1480:FF:000001">
    <property type="entry name" value="30S ribosomal protein S14"/>
    <property type="match status" value="1"/>
</dbReference>
<gene>
    <name evidence="5" type="primary">rps14</name>
</gene>
<geneLocation type="plastid" evidence="5"/>
<dbReference type="GO" id="GO:0006412">
    <property type="term" value="P:translation"/>
    <property type="evidence" value="ECO:0007669"/>
    <property type="project" value="InterPro"/>
</dbReference>
<dbReference type="GeneID" id="9978487"/>
<dbReference type="GO" id="GO:0005737">
    <property type="term" value="C:cytoplasm"/>
    <property type="evidence" value="ECO:0007669"/>
    <property type="project" value="UniProtKB-ARBA"/>
</dbReference>
<dbReference type="EMBL" id="JN968380">
    <property type="protein sequence ID" value="AEV58337.1"/>
    <property type="molecule type" value="Genomic_DNA"/>
</dbReference>
<proteinExistence type="inferred from homology"/>
<dbReference type="NCBIfam" id="NF006477">
    <property type="entry name" value="PRK08881.1"/>
    <property type="match status" value="1"/>
</dbReference>
<evidence type="ECO:0000256" key="3">
    <source>
        <dbReference type="ARBA" id="ARBA00023274"/>
    </source>
</evidence>
<organism evidence="5">
    <name type="scientific">Equisetum arvense</name>
    <name type="common">Field horsetail</name>
    <name type="synonym">Common horsetail</name>
    <dbReference type="NCBI Taxonomy" id="3258"/>
    <lineage>
        <taxon>Eukaryota</taxon>
        <taxon>Viridiplantae</taxon>
        <taxon>Streptophyta</taxon>
        <taxon>Embryophyta</taxon>
        <taxon>Tracheophyta</taxon>
        <taxon>Polypodiopsida</taxon>
        <taxon>Equisetidae</taxon>
        <taxon>Equisetales</taxon>
        <taxon>Equisetaceae</taxon>
        <taxon>Equisetum</taxon>
    </lineage>
</organism>
<evidence type="ECO:0000256" key="4">
    <source>
        <dbReference type="ARBA" id="ARBA00035247"/>
    </source>
</evidence>
<keyword evidence="5" id="KW-0150">Chloroplast</keyword>
<dbReference type="Gene3D" id="1.10.287.1480">
    <property type="match status" value="1"/>
</dbReference>
<dbReference type="InterPro" id="IPR023036">
    <property type="entry name" value="Ribosomal_uS14_bac/plastid"/>
</dbReference>